<feature type="active site" evidence="9">
    <location>
        <position position="262"/>
    </location>
</feature>
<gene>
    <name evidence="9" type="primary">fabH</name>
    <name evidence="12" type="ORF">FD21_GL000604</name>
</gene>
<comment type="caution">
    <text evidence="12">The sequence shown here is derived from an EMBL/GenBank/DDBJ whole genome shotgun (WGS) entry which is preliminary data.</text>
</comment>
<comment type="catalytic activity">
    <reaction evidence="9">
        <text>malonyl-[ACP] + acetyl-CoA + H(+) = 3-oxobutanoyl-[ACP] + CO2 + CoA</text>
        <dbReference type="Rhea" id="RHEA:12080"/>
        <dbReference type="Rhea" id="RHEA-COMP:9623"/>
        <dbReference type="Rhea" id="RHEA-COMP:9625"/>
        <dbReference type="ChEBI" id="CHEBI:15378"/>
        <dbReference type="ChEBI" id="CHEBI:16526"/>
        <dbReference type="ChEBI" id="CHEBI:57287"/>
        <dbReference type="ChEBI" id="CHEBI:57288"/>
        <dbReference type="ChEBI" id="CHEBI:78449"/>
        <dbReference type="ChEBI" id="CHEBI:78450"/>
        <dbReference type="EC" id="2.3.1.180"/>
    </reaction>
</comment>
<comment type="subcellular location">
    <subcellularLocation>
        <location evidence="9">Cytoplasm</location>
    </subcellularLocation>
</comment>
<comment type="pathway">
    <text evidence="9">Lipid metabolism; fatty acid biosynthesis.</text>
</comment>
<dbReference type="PANTHER" id="PTHR34069">
    <property type="entry name" value="3-OXOACYL-[ACYL-CARRIER-PROTEIN] SYNTHASE 3"/>
    <property type="match status" value="1"/>
</dbReference>
<keyword evidence="2 9" id="KW-0963">Cytoplasm</keyword>
<feature type="domain" description="Beta-ketoacyl-[acyl-carrier-protein] synthase III N-terminal" evidence="11">
    <location>
        <begin position="116"/>
        <end position="193"/>
    </location>
</feature>
<evidence type="ECO:0000256" key="8">
    <source>
        <dbReference type="ARBA" id="ARBA00023315"/>
    </source>
</evidence>
<dbReference type="eggNOG" id="COG0332">
    <property type="taxonomic scope" value="Bacteria"/>
</dbReference>
<evidence type="ECO:0000256" key="2">
    <source>
        <dbReference type="ARBA" id="ARBA00022490"/>
    </source>
</evidence>
<reference evidence="12 13" key="1">
    <citation type="journal article" date="2015" name="Genome Announc.">
        <title>Expanding the biotechnology potential of lactobacilli through comparative genomics of 213 strains and associated genera.</title>
        <authorList>
            <person name="Sun Z."/>
            <person name="Harris H.M."/>
            <person name="McCann A."/>
            <person name="Guo C."/>
            <person name="Argimon S."/>
            <person name="Zhang W."/>
            <person name="Yang X."/>
            <person name="Jeffery I.B."/>
            <person name="Cooney J.C."/>
            <person name="Kagawa T.F."/>
            <person name="Liu W."/>
            <person name="Song Y."/>
            <person name="Salvetti E."/>
            <person name="Wrobel A."/>
            <person name="Rasinkangas P."/>
            <person name="Parkhill J."/>
            <person name="Rea M.C."/>
            <person name="O'Sullivan O."/>
            <person name="Ritari J."/>
            <person name="Douillard F.P."/>
            <person name="Paul Ross R."/>
            <person name="Yang R."/>
            <person name="Briner A.E."/>
            <person name="Felis G.E."/>
            <person name="de Vos W.M."/>
            <person name="Barrangou R."/>
            <person name="Klaenhammer T.R."/>
            <person name="Caufield P.W."/>
            <person name="Cui Y."/>
            <person name="Zhang H."/>
            <person name="O'Toole P.W."/>
        </authorList>
    </citation>
    <scope>NUCLEOTIDE SEQUENCE [LARGE SCALE GENOMIC DNA]</scope>
    <source>
        <strain evidence="12 13">DSM 20605</strain>
    </source>
</reference>
<dbReference type="InterPro" id="IPR013751">
    <property type="entry name" value="ACP_syn_III_N"/>
</dbReference>
<keyword evidence="9" id="KW-0511">Multifunctional enzyme</keyword>
<dbReference type="GO" id="GO:0005737">
    <property type="term" value="C:cytoplasm"/>
    <property type="evidence" value="ECO:0007669"/>
    <property type="project" value="UniProtKB-SubCell"/>
</dbReference>
<dbReference type="PANTHER" id="PTHR34069:SF2">
    <property type="entry name" value="BETA-KETOACYL-[ACYL-CARRIER-PROTEIN] SYNTHASE III"/>
    <property type="match status" value="1"/>
</dbReference>
<sequence>MSVHKTRRIDLAAIKIITSSHYLPKHQVSNDDLSHLMDTSDEWIKTRTGIEHRRISEGENTSDLCTAVAVELLKKSGWSPESIDLIIVATMSPDYYTPATAAIVQGKIKAKQAVAFDLSAACSGFIYSLVVAQSFMGNMNYRRVMIIGGEVLSKVINWHDRTSAVLFGDGAAGVLLENEQDSTSSFLGNHLQTFGDLAASLQAGKTLPLASFPAYSPHNYGAFEMAGRDVYTFATHRVPESIIAAVKKSNLQLNQVDWFIVHQANSRIIKQIAKRLQQPLEKFPMNIAAYGNTSAASVPILLDELIDKKKIERGQILALTGFGGGLTVGTQIIKY</sequence>
<dbReference type="AlphaFoldDB" id="A0A0R2CBY2"/>
<comment type="subunit">
    <text evidence="9">Homodimer.</text>
</comment>
<dbReference type="SUPFAM" id="SSF53901">
    <property type="entry name" value="Thiolase-like"/>
    <property type="match status" value="1"/>
</dbReference>
<keyword evidence="3 9" id="KW-0444">Lipid biosynthesis</keyword>
<dbReference type="InterPro" id="IPR013747">
    <property type="entry name" value="ACP_syn_III_C"/>
</dbReference>
<feature type="active site" evidence="9">
    <location>
        <position position="292"/>
    </location>
</feature>
<name>A0A0R2CBY2_9LACO</name>
<protein>
    <recommendedName>
        <fullName evidence="9">Beta-ketoacyl-[acyl-carrier-protein] synthase III</fullName>
        <shortName evidence="9">Beta-ketoacyl-ACP synthase III</shortName>
        <shortName evidence="9">KAS III</shortName>
        <ecNumber evidence="9">2.3.1.180</ecNumber>
    </recommendedName>
    <alternativeName>
        <fullName evidence="9">3-oxoacyl-[acyl-carrier-protein] synthase 3</fullName>
    </alternativeName>
    <alternativeName>
        <fullName evidence="9">3-oxoacyl-[acyl-carrier-protein] synthase III</fullName>
    </alternativeName>
</protein>
<dbReference type="GO" id="GO:0006633">
    <property type="term" value="P:fatty acid biosynthetic process"/>
    <property type="evidence" value="ECO:0007669"/>
    <property type="project" value="UniProtKB-UniRule"/>
</dbReference>
<comment type="function">
    <text evidence="9">Catalyzes the condensation reaction of fatty acid synthesis by the addition to an acyl acceptor of two carbons from malonyl-ACP. Catalyzes the first condensation reaction which initiates fatty acid synthesis and may therefore play a role in governing the total rate of fatty acid production. Possesses both acetoacetyl-ACP synthase and acetyl transacylase activities. Its substrate specificity determines the biosynthesis of branched-chain and/or straight-chain of fatty acids.</text>
</comment>
<evidence type="ECO:0000256" key="7">
    <source>
        <dbReference type="ARBA" id="ARBA00023160"/>
    </source>
</evidence>
<dbReference type="GO" id="GO:0033818">
    <property type="term" value="F:beta-ketoacyl-acyl-carrier-protein synthase III activity"/>
    <property type="evidence" value="ECO:0007669"/>
    <property type="project" value="UniProtKB-UniRule"/>
</dbReference>
<feature type="active site" evidence="9">
    <location>
        <position position="122"/>
    </location>
</feature>
<dbReference type="Pfam" id="PF08545">
    <property type="entry name" value="ACP_syn_III"/>
    <property type="match status" value="1"/>
</dbReference>
<accession>A0A0R2CBY2</accession>
<keyword evidence="6 9" id="KW-0443">Lipid metabolism</keyword>
<dbReference type="Pfam" id="PF08541">
    <property type="entry name" value="ACP_syn_III_C"/>
    <property type="match status" value="1"/>
</dbReference>
<dbReference type="STRING" id="1133569.FD21_GL000604"/>
<organism evidence="12 13">
    <name type="scientific">Liquorilactobacillus vini DSM 20605</name>
    <dbReference type="NCBI Taxonomy" id="1133569"/>
    <lineage>
        <taxon>Bacteria</taxon>
        <taxon>Bacillati</taxon>
        <taxon>Bacillota</taxon>
        <taxon>Bacilli</taxon>
        <taxon>Lactobacillales</taxon>
        <taxon>Lactobacillaceae</taxon>
        <taxon>Liquorilactobacillus</taxon>
    </lineage>
</organism>
<evidence type="ECO:0000256" key="6">
    <source>
        <dbReference type="ARBA" id="ARBA00023098"/>
    </source>
</evidence>
<proteinExistence type="inferred from homology"/>
<dbReference type="EC" id="2.3.1.180" evidence="9"/>
<comment type="domain">
    <text evidence="9">The last Arg residue of the ACP-binding site is essential for the weak association between ACP/AcpP and FabH.</text>
</comment>
<evidence type="ECO:0000259" key="10">
    <source>
        <dbReference type="Pfam" id="PF08541"/>
    </source>
</evidence>
<evidence type="ECO:0000256" key="3">
    <source>
        <dbReference type="ARBA" id="ARBA00022516"/>
    </source>
</evidence>
<dbReference type="PATRIC" id="fig|1133569.4.peg.648"/>
<dbReference type="GO" id="GO:0044550">
    <property type="term" value="P:secondary metabolite biosynthetic process"/>
    <property type="evidence" value="ECO:0007669"/>
    <property type="project" value="TreeGrafter"/>
</dbReference>
<dbReference type="Gene3D" id="3.40.47.10">
    <property type="match status" value="1"/>
</dbReference>
<evidence type="ECO:0000256" key="9">
    <source>
        <dbReference type="HAMAP-Rule" id="MF_01815"/>
    </source>
</evidence>
<comment type="similarity">
    <text evidence="1 9">Belongs to the thiolase-like superfamily. FabH family.</text>
</comment>
<dbReference type="HAMAP" id="MF_01815">
    <property type="entry name" value="FabH"/>
    <property type="match status" value="1"/>
</dbReference>
<evidence type="ECO:0000256" key="5">
    <source>
        <dbReference type="ARBA" id="ARBA00022832"/>
    </source>
</evidence>
<dbReference type="Proteomes" id="UP000051576">
    <property type="component" value="Unassembled WGS sequence"/>
</dbReference>
<feature type="domain" description="Beta-ketoacyl-[acyl-carrier-protein] synthase III C-terminal" evidence="10">
    <location>
        <begin position="247"/>
        <end position="335"/>
    </location>
</feature>
<evidence type="ECO:0000313" key="12">
    <source>
        <dbReference type="EMBL" id="KRM88885.1"/>
    </source>
</evidence>
<keyword evidence="8 9" id="KW-0012">Acyltransferase</keyword>
<dbReference type="InterPro" id="IPR016039">
    <property type="entry name" value="Thiolase-like"/>
</dbReference>
<dbReference type="UniPathway" id="UPA00094"/>
<keyword evidence="5 9" id="KW-0276">Fatty acid metabolism</keyword>
<evidence type="ECO:0000256" key="4">
    <source>
        <dbReference type="ARBA" id="ARBA00022679"/>
    </source>
</evidence>
<evidence type="ECO:0000256" key="1">
    <source>
        <dbReference type="ARBA" id="ARBA00008642"/>
    </source>
</evidence>
<dbReference type="EMBL" id="AYYX01000018">
    <property type="protein sequence ID" value="KRM88885.1"/>
    <property type="molecule type" value="Genomic_DNA"/>
</dbReference>
<dbReference type="NCBIfam" id="TIGR00747">
    <property type="entry name" value="fabH"/>
    <property type="match status" value="1"/>
</dbReference>
<dbReference type="InterPro" id="IPR004655">
    <property type="entry name" value="FabH"/>
</dbReference>
<evidence type="ECO:0000259" key="11">
    <source>
        <dbReference type="Pfam" id="PF08545"/>
    </source>
</evidence>
<dbReference type="GO" id="GO:0004315">
    <property type="term" value="F:3-oxoacyl-[acyl-carrier-protein] synthase activity"/>
    <property type="evidence" value="ECO:0007669"/>
    <property type="project" value="InterPro"/>
</dbReference>
<keyword evidence="7 9" id="KW-0275">Fatty acid biosynthesis</keyword>
<dbReference type="NCBIfam" id="NF006829">
    <property type="entry name" value="PRK09352.1"/>
    <property type="match status" value="1"/>
</dbReference>
<feature type="region of interest" description="ACP-binding" evidence="9">
    <location>
        <begin position="263"/>
        <end position="267"/>
    </location>
</feature>
<dbReference type="CDD" id="cd00830">
    <property type="entry name" value="KAS_III"/>
    <property type="match status" value="1"/>
</dbReference>
<evidence type="ECO:0000313" key="13">
    <source>
        <dbReference type="Proteomes" id="UP000051576"/>
    </source>
</evidence>
<keyword evidence="13" id="KW-1185">Reference proteome</keyword>
<keyword evidence="4 9" id="KW-0808">Transferase</keyword>